<name>A0A1T5NKI1_9BACT</name>
<dbReference type="AlphaFoldDB" id="A0A1T5NKI1"/>
<dbReference type="InterPro" id="IPR035952">
    <property type="entry name" value="Rhomboid-like_sf"/>
</dbReference>
<proteinExistence type="inferred from homology"/>
<evidence type="ECO:0000256" key="2">
    <source>
        <dbReference type="ARBA" id="ARBA00009045"/>
    </source>
</evidence>
<evidence type="ECO:0000256" key="6">
    <source>
        <dbReference type="ARBA" id="ARBA00023136"/>
    </source>
</evidence>
<feature type="transmembrane region" description="Helical" evidence="7">
    <location>
        <begin position="191"/>
        <end position="212"/>
    </location>
</feature>
<evidence type="ECO:0000259" key="9">
    <source>
        <dbReference type="Pfam" id="PF20216"/>
    </source>
</evidence>
<keyword evidence="4" id="KW-0378">Hydrolase</keyword>
<dbReference type="PANTHER" id="PTHR43731:SF14">
    <property type="entry name" value="PRESENILIN-ASSOCIATED RHOMBOID-LIKE PROTEIN, MITOCHONDRIAL"/>
    <property type="match status" value="1"/>
</dbReference>
<evidence type="ECO:0000256" key="7">
    <source>
        <dbReference type="SAM" id="Phobius"/>
    </source>
</evidence>
<feature type="domain" description="Peptidase S54 rhomboid" evidence="8">
    <location>
        <begin position="43"/>
        <end position="185"/>
    </location>
</feature>
<dbReference type="Pfam" id="PF20216">
    <property type="entry name" value="DUF6576"/>
    <property type="match status" value="1"/>
</dbReference>
<evidence type="ECO:0000256" key="4">
    <source>
        <dbReference type="ARBA" id="ARBA00022801"/>
    </source>
</evidence>
<keyword evidence="5 7" id="KW-1133">Transmembrane helix</keyword>
<feature type="transmembrane region" description="Helical" evidence="7">
    <location>
        <begin position="166"/>
        <end position="185"/>
    </location>
</feature>
<evidence type="ECO:0000256" key="1">
    <source>
        <dbReference type="ARBA" id="ARBA00004141"/>
    </source>
</evidence>
<gene>
    <name evidence="10" type="ORF">SAMN05660461_1905</name>
</gene>
<feature type="transmembrane region" description="Helical" evidence="7">
    <location>
        <begin position="135"/>
        <end position="154"/>
    </location>
</feature>
<keyword evidence="6 7" id="KW-0472">Membrane</keyword>
<dbReference type="EMBL" id="FUZZ01000001">
    <property type="protein sequence ID" value="SKD00658.1"/>
    <property type="molecule type" value="Genomic_DNA"/>
</dbReference>
<dbReference type="Gene3D" id="1.20.1540.10">
    <property type="entry name" value="Rhomboid-like"/>
    <property type="match status" value="1"/>
</dbReference>
<evidence type="ECO:0000259" key="8">
    <source>
        <dbReference type="Pfam" id="PF01694"/>
    </source>
</evidence>
<feature type="transmembrane region" description="Helical" evidence="7">
    <location>
        <begin position="48"/>
        <end position="70"/>
    </location>
</feature>
<dbReference type="STRING" id="393003.SAMN05660461_1905"/>
<dbReference type="InterPro" id="IPR022764">
    <property type="entry name" value="Peptidase_S54_rhomboid_dom"/>
</dbReference>
<dbReference type="GO" id="GO:0016020">
    <property type="term" value="C:membrane"/>
    <property type="evidence" value="ECO:0007669"/>
    <property type="project" value="UniProtKB-SubCell"/>
</dbReference>
<comment type="similarity">
    <text evidence="2">Belongs to the peptidase S54 family.</text>
</comment>
<dbReference type="Proteomes" id="UP000190166">
    <property type="component" value="Unassembled WGS sequence"/>
</dbReference>
<evidence type="ECO:0000313" key="11">
    <source>
        <dbReference type="Proteomes" id="UP000190166"/>
    </source>
</evidence>
<organism evidence="10 11">
    <name type="scientific">Chitinophaga ginsengisegetis</name>
    <dbReference type="NCBI Taxonomy" id="393003"/>
    <lineage>
        <taxon>Bacteria</taxon>
        <taxon>Pseudomonadati</taxon>
        <taxon>Bacteroidota</taxon>
        <taxon>Chitinophagia</taxon>
        <taxon>Chitinophagales</taxon>
        <taxon>Chitinophagaceae</taxon>
        <taxon>Chitinophaga</taxon>
    </lineage>
</organism>
<dbReference type="InterPro" id="IPR050925">
    <property type="entry name" value="Rhomboid_protease_S54"/>
</dbReference>
<dbReference type="GO" id="GO:0004252">
    <property type="term" value="F:serine-type endopeptidase activity"/>
    <property type="evidence" value="ECO:0007669"/>
    <property type="project" value="InterPro"/>
</dbReference>
<keyword evidence="3 7" id="KW-0812">Transmembrane</keyword>
<evidence type="ECO:0000256" key="3">
    <source>
        <dbReference type="ARBA" id="ARBA00022692"/>
    </source>
</evidence>
<dbReference type="PANTHER" id="PTHR43731">
    <property type="entry name" value="RHOMBOID PROTEASE"/>
    <property type="match status" value="1"/>
</dbReference>
<evidence type="ECO:0000313" key="10">
    <source>
        <dbReference type="EMBL" id="SKD00658.1"/>
    </source>
</evidence>
<keyword evidence="11" id="KW-1185">Reference proteome</keyword>
<dbReference type="RefSeq" id="WP_079469136.1">
    <property type="nucleotide sequence ID" value="NZ_FUZZ01000001.1"/>
</dbReference>
<dbReference type="GO" id="GO:0006508">
    <property type="term" value="P:proteolysis"/>
    <property type="evidence" value="ECO:0007669"/>
    <property type="project" value="UniProtKB-KW"/>
</dbReference>
<accession>A0A1T5NKI1</accession>
<dbReference type="InterPro" id="IPR046483">
    <property type="entry name" value="DUF6576"/>
</dbReference>
<feature type="transmembrane region" description="Helical" evidence="7">
    <location>
        <begin position="6"/>
        <end position="23"/>
    </location>
</feature>
<evidence type="ECO:0000256" key="5">
    <source>
        <dbReference type="ARBA" id="ARBA00022989"/>
    </source>
</evidence>
<feature type="domain" description="DUF6576" evidence="9">
    <location>
        <begin position="233"/>
        <end position="278"/>
    </location>
</feature>
<keyword evidence="10" id="KW-0645">Protease</keyword>
<dbReference type="Pfam" id="PF01694">
    <property type="entry name" value="Rhomboid"/>
    <property type="match status" value="1"/>
</dbReference>
<feature type="transmembrane region" description="Helical" evidence="7">
    <location>
        <begin position="82"/>
        <end position="102"/>
    </location>
</feature>
<protein>
    <submittedName>
        <fullName evidence="10">Membrane associated serine protease, rhomboid family</fullName>
    </submittedName>
</protein>
<reference evidence="11" key="1">
    <citation type="submission" date="2017-02" db="EMBL/GenBank/DDBJ databases">
        <authorList>
            <person name="Varghese N."/>
            <person name="Submissions S."/>
        </authorList>
    </citation>
    <scope>NUCLEOTIDE SEQUENCE [LARGE SCALE GENOMIC DNA]</scope>
    <source>
        <strain evidence="11">DSM 18108</strain>
    </source>
</reference>
<dbReference type="SUPFAM" id="SSF144091">
    <property type="entry name" value="Rhomboid-like"/>
    <property type="match status" value="1"/>
</dbReference>
<sequence>MSYTGIITLAIILTNVVISWKGFKSRAFFNKYEFEVERIRLYREYRRLITSGFLHVSWKHLIFNMISLLLFSGMLEADMGPAAYVCIYLGSLIGGNLLSLYIHRRESDYSAVGASGAICGIIFASIVLYPGMMVSFFGLFPVPGWGYGIVYILYSIYGIKSRRDNIGHDAHLGGAMAGMLIGLMIEPAVIMQHIAVIIALTVPCVFFMYVIIHKPHIILVDNYYYNQHHVLADIDDVYNVEKANRQKELDAILDKIHHKGINSLTKTEKEKLERYSRQIS</sequence>
<comment type="subcellular location">
    <subcellularLocation>
        <location evidence="1">Membrane</location>
        <topology evidence="1">Multi-pass membrane protein</topology>
    </subcellularLocation>
</comment>
<feature type="transmembrane region" description="Helical" evidence="7">
    <location>
        <begin position="109"/>
        <end position="129"/>
    </location>
</feature>